<dbReference type="AlphaFoldDB" id="A0A7X6RQJ6"/>
<accession>A0A7X6RQJ6</accession>
<name>A0A7X6RQJ6_9ACTN</name>
<evidence type="ECO:0000313" key="3">
    <source>
        <dbReference type="Proteomes" id="UP000553209"/>
    </source>
</evidence>
<keyword evidence="3" id="KW-1185">Reference proteome</keyword>
<evidence type="ECO:0000256" key="1">
    <source>
        <dbReference type="SAM" id="MobiDB-lite"/>
    </source>
</evidence>
<sequence>MALPDLVPVEDFCGAPERAGATISPDGTRIACLAPWRDRLNVWVQGLDPSGGFDGEPDHHVRRHRPLPLAPPRRTVNP</sequence>
<evidence type="ECO:0000313" key="2">
    <source>
        <dbReference type="EMBL" id="NKY98859.1"/>
    </source>
</evidence>
<dbReference type="EMBL" id="JAAXPG010000012">
    <property type="protein sequence ID" value="NKY98859.1"/>
    <property type="molecule type" value="Genomic_DNA"/>
</dbReference>
<feature type="region of interest" description="Disordered" evidence="1">
    <location>
        <begin position="48"/>
        <end position="78"/>
    </location>
</feature>
<protein>
    <submittedName>
        <fullName evidence="2">Uncharacterized protein</fullName>
    </submittedName>
</protein>
<dbReference type="RefSeq" id="WP_168444020.1">
    <property type="nucleotide sequence ID" value="NZ_JAAXPG010000012.1"/>
</dbReference>
<gene>
    <name evidence="2" type="ORF">HGB44_14485</name>
</gene>
<dbReference type="Proteomes" id="UP000553209">
    <property type="component" value="Unassembled WGS sequence"/>
</dbReference>
<organism evidence="2 3">
    <name type="scientific">Nocardiopsis alborubida</name>
    <dbReference type="NCBI Taxonomy" id="146802"/>
    <lineage>
        <taxon>Bacteria</taxon>
        <taxon>Bacillati</taxon>
        <taxon>Actinomycetota</taxon>
        <taxon>Actinomycetes</taxon>
        <taxon>Streptosporangiales</taxon>
        <taxon>Nocardiopsidaceae</taxon>
        <taxon>Nocardiopsis</taxon>
    </lineage>
</organism>
<comment type="caution">
    <text evidence="2">The sequence shown here is derived from an EMBL/GenBank/DDBJ whole genome shotgun (WGS) entry which is preliminary data.</text>
</comment>
<reference evidence="2 3" key="1">
    <citation type="submission" date="2020-04" db="EMBL/GenBank/DDBJ databases">
        <title>MicrobeNet Type strains.</title>
        <authorList>
            <person name="Nicholson A.C."/>
        </authorList>
    </citation>
    <scope>NUCLEOTIDE SEQUENCE [LARGE SCALE GENOMIC DNA]</scope>
    <source>
        <strain evidence="2 3">ATCC 23612</strain>
    </source>
</reference>
<proteinExistence type="predicted"/>